<proteinExistence type="predicted"/>
<feature type="coiled-coil region" evidence="1">
    <location>
        <begin position="3"/>
        <end position="30"/>
    </location>
</feature>
<comment type="caution">
    <text evidence="2">The sequence shown here is derived from an EMBL/GenBank/DDBJ whole genome shotgun (WGS) entry which is preliminary data.</text>
</comment>
<organism evidence="2 3">
    <name type="scientific">Salmonella enterica subsp. houtenae serovar 50:g,z51:-</name>
    <dbReference type="NCBI Taxonomy" id="1173947"/>
    <lineage>
        <taxon>Bacteria</taxon>
        <taxon>Pseudomonadati</taxon>
        <taxon>Pseudomonadota</taxon>
        <taxon>Gammaproteobacteria</taxon>
        <taxon>Enterobacterales</taxon>
        <taxon>Enterobacteriaceae</taxon>
        <taxon>Salmonella</taxon>
    </lineage>
</organism>
<dbReference type="AlphaFoldDB" id="A0A2K0JHS5"/>
<protein>
    <submittedName>
        <fullName evidence="2">Uncharacterized protein</fullName>
    </submittedName>
</protein>
<evidence type="ECO:0000313" key="2">
    <source>
        <dbReference type="EMBL" id="PNO34821.1"/>
    </source>
</evidence>
<evidence type="ECO:0000256" key="1">
    <source>
        <dbReference type="SAM" id="Coils"/>
    </source>
</evidence>
<sequence length="111" mass="12970">MNNEEALAKLAIAESNLLKAKERLDYLTRKTYLIKVTIKNKSYFLCDDDSLSEKFGNAIKLKKMCDAKKELMLWLERIEAVGNKNLETEIVIEKDLLRNFISHTKKQINDY</sequence>
<evidence type="ECO:0000313" key="3">
    <source>
        <dbReference type="Proteomes" id="UP000236163"/>
    </source>
</evidence>
<keyword evidence="1" id="KW-0175">Coiled coil</keyword>
<accession>A0A2K0JHS5</accession>
<dbReference type="EMBL" id="JWSP02000004">
    <property type="protein sequence ID" value="PNO34821.1"/>
    <property type="molecule type" value="Genomic_DNA"/>
</dbReference>
<reference evidence="3" key="1">
    <citation type="submission" date="2017-12" db="EMBL/GenBank/DDBJ databases">
        <title>FDA dAtabase for Regulatory Grade micrObial Sequences (FDA-ARGOS): Supporting development and validation of Infectious Disease Dx tests.</title>
        <authorList>
            <person name="Sichtig H."/>
            <person name="Tallon L."/>
            <person name="Sadzewicz L."/>
            <person name="Sengamalay N."/>
            <person name="Nagaraj S."/>
            <person name="Vavikolanu K."/>
            <person name="Aluvathingal J."/>
            <person name="Nadendla S."/>
            <person name="Pirone D.C."/>
            <person name="Hoffman M."/>
            <person name="Muruvanda T."/>
            <person name="Allard M."/>
            <person name="Evans P."/>
        </authorList>
    </citation>
    <scope>NUCLEOTIDE SEQUENCE [LARGE SCALE GENOMIC DNA]</scope>
    <source>
        <strain evidence="3">FDAARGOS_55</strain>
    </source>
</reference>
<gene>
    <name evidence="2" type="ORF">RK55_017645</name>
</gene>
<name>A0A2K0JHS5_SALHO</name>
<dbReference type="Proteomes" id="UP000236163">
    <property type="component" value="Unassembled WGS sequence"/>
</dbReference>